<dbReference type="CDD" id="cd12108">
    <property type="entry name" value="Hr-like"/>
    <property type="match status" value="1"/>
</dbReference>
<dbReference type="Proteomes" id="UP000078397">
    <property type="component" value="Unassembled WGS sequence"/>
</dbReference>
<proteinExistence type="predicted"/>
<dbReference type="GeneID" id="28855678"/>
<dbReference type="Pfam" id="PF01814">
    <property type="entry name" value="Hemerythrin"/>
    <property type="match status" value="1"/>
</dbReference>
<dbReference type="STRING" id="1380566.A0A179FGC2"/>
<sequence>MGSYSKAWVDGPFELVSPEKTGDKKEKRATGARRLAAEMTLVHNCIIRGINAVYLQCVNVSKRGTAEDKLDFANFASQWAEFVNEHHTIEETSIFPGIGEITSVPGLMDGNVDEHKAFHDGLEQYVEYLEKVKKNEETFDGEKLKSIIDGFMPTLRTHLANEIDTLLLLTEYEDKVDWMEWFDKQVGEKIGAMMKNAEYRTNIFPIAIIFHDKTYYDGVWANFPPIPWLFALALRWLYMNKHKNWWRFAGCDYTSHPKELPFA</sequence>
<feature type="domain" description="Hemerythrin-like" evidence="1">
    <location>
        <begin position="41"/>
        <end position="166"/>
    </location>
</feature>
<dbReference type="RefSeq" id="XP_018141900.1">
    <property type="nucleotide sequence ID" value="XM_018291684.1"/>
</dbReference>
<dbReference type="OrthoDB" id="58416at2759"/>
<reference evidence="2 3" key="1">
    <citation type="journal article" date="2016" name="PLoS Pathog.">
        <title>Biosynthesis of antibiotic leucinostatins in bio-control fungus Purpureocillium lilacinum and their inhibition on phytophthora revealed by genome mining.</title>
        <authorList>
            <person name="Wang G."/>
            <person name="Liu Z."/>
            <person name="Lin R."/>
            <person name="Li E."/>
            <person name="Mao Z."/>
            <person name="Ling J."/>
            <person name="Yang Y."/>
            <person name="Yin W.B."/>
            <person name="Xie B."/>
        </authorList>
    </citation>
    <scope>NUCLEOTIDE SEQUENCE [LARGE SCALE GENOMIC DNA]</scope>
    <source>
        <strain evidence="2">170</strain>
    </source>
</reference>
<dbReference type="Gene3D" id="1.20.120.520">
    <property type="entry name" value="nmb1532 protein domain like"/>
    <property type="match status" value="1"/>
</dbReference>
<evidence type="ECO:0000313" key="3">
    <source>
        <dbReference type="Proteomes" id="UP000078397"/>
    </source>
</evidence>
<dbReference type="EMBL" id="LSBJ02000005">
    <property type="protein sequence ID" value="OAQ64586.1"/>
    <property type="molecule type" value="Genomic_DNA"/>
</dbReference>
<dbReference type="InterPro" id="IPR012312">
    <property type="entry name" value="Hemerythrin-like"/>
</dbReference>
<dbReference type="PANTHER" id="PTHR38048:SF2">
    <property type="entry name" value="HEMERYTHRIN-LIKE DOMAIN-CONTAINING PROTEIN"/>
    <property type="match status" value="1"/>
</dbReference>
<dbReference type="PANTHER" id="PTHR38048">
    <property type="entry name" value="EXPRESSED PROTEIN"/>
    <property type="match status" value="1"/>
</dbReference>
<protein>
    <submittedName>
        <fullName evidence="2">Hemerythrin HHE cation binding domain-containing protein</fullName>
    </submittedName>
</protein>
<dbReference type="InterPro" id="IPR053206">
    <property type="entry name" value="Dimeric_xanthone_biosynth"/>
</dbReference>
<keyword evidence="3" id="KW-1185">Reference proteome</keyword>
<organism evidence="2 3">
    <name type="scientific">Pochonia chlamydosporia 170</name>
    <dbReference type="NCBI Taxonomy" id="1380566"/>
    <lineage>
        <taxon>Eukaryota</taxon>
        <taxon>Fungi</taxon>
        <taxon>Dikarya</taxon>
        <taxon>Ascomycota</taxon>
        <taxon>Pezizomycotina</taxon>
        <taxon>Sordariomycetes</taxon>
        <taxon>Hypocreomycetidae</taxon>
        <taxon>Hypocreales</taxon>
        <taxon>Clavicipitaceae</taxon>
        <taxon>Pochonia</taxon>
    </lineage>
</organism>
<dbReference type="AlphaFoldDB" id="A0A179FGC2"/>
<dbReference type="KEGG" id="pchm:VFPPC_13912"/>
<accession>A0A179FGC2</accession>
<comment type="caution">
    <text evidence="2">The sequence shown here is derived from an EMBL/GenBank/DDBJ whole genome shotgun (WGS) entry which is preliminary data.</text>
</comment>
<name>A0A179FGC2_METCM</name>
<evidence type="ECO:0000313" key="2">
    <source>
        <dbReference type="EMBL" id="OAQ64586.1"/>
    </source>
</evidence>
<evidence type="ECO:0000259" key="1">
    <source>
        <dbReference type="Pfam" id="PF01814"/>
    </source>
</evidence>
<gene>
    <name evidence="2" type="ORF">VFPPC_13912</name>
</gene>